<keyword evidence="1" id="KW-0472">Membrane</keyword>
<dbReference type="Gene3D" id="3.30.450.20">
    <property type="entry name" value="PAS domain"/>
    <property type="match status" value="1"/>
</dbReference>
<dbReference type="RefSeq" id="WP_119378930.1">
    <property type="nucleotide sequence ID" value="NZ_QWGB01000005.1"/>
</dbReference>
<reference evidence="6 7" key="1">
    <citation type="submission" date="2018-08" db="EMBL/GenBank/DDBJ databases">
        <title>Henriciella mobilis sp. nov., isolated from seawater.</title>
        <authorList>
            <person name="Cheng H."/>
            <person name="Wu Y.-H."/>
            <person name="Xu X.-W."/>
            <person name="Guo L.-L."/>
        </authorList>
    </citation>
    <scope>NUCLEOTIDE SEQUENCE [LARGE SCALE GENOMIC DNA]</scope>
    <source>
        <strain evidence="6 7">CCUG66934</strain>
    </source>
</reference>
<feature type="transmembrane region" description="Helical" evidence="1">
    <location>
        <begin position="13"/>
        <end position="37"/>
    </location>
</feature>
<evidence type="ECO:0000259" key="5">
    <source>
        <dbReference type="PROSITE" id="PS50924"/>
    </source>
</evidence>
<protein>
    <submittedName>
        <fullName evidence="6">EAL domain-containing protein</fullName>
    </submittedName>
</protein>
<dbReference type="SUPFAM" id="SSF141868">
    <property type="entry name" value="EAL domain-like"/>
    <property type="match status" value="1"/>
</dbReference>
<dbReference type="SMART" id="SM00052">
    <property type="entry name" value="EAL"/>
    <property type="match status" value="1"/>
</dbReference>
<dbReference type="InterPro" id="IPR005330">
    <property type="entry name" value="MHYT_dom"/>
</dbReference>
<dbReference type="AlphaFoldDB" id="A0A399R1X1"/>
<name>A0A399R1X1_9PROT</name>
<evidence type="ECO:0000259" key="2">
    <source>
        <dbReference type="PROSITE" id="PS50112"/>
    </source>
</evidence>
<feature type="transmembrane region" description="Helical" evidence="1">
    <location>
        <begin position="217"/>
        <end position="238"/>
    </location>
</feature>
<feature type="domain" description="EAL" evidence="3">
    <location>
        <begin position="537"/>
        <end position="787"/>
    </location>
</feature>
<dbReference type="SUPFAM" id="SSF55785">
    <property type="entry name" value="PYP-like sensor domain (PAS domain)"/>
    <property type="match status" value="1"/>
</dbReference>
<dbReference type="InterPro" id="IPR000160">
    <property type="entry name" value="GGDEF_dom"/>
</dbReference>
<dbReference type="CDD" id="cd00130">
    <property type="entry name" value="PAS"/>
    <property type="match status" value="1"/>
</dbReference>
<feature type="domain" description="MHYT" evidence="5">
    <location>
        <begin position="12"/>
        <end position="200"/>
    </location>
</feature>
<gene>
    <name evidence="6" type="ORF">D1224_05640</name>
</gene>
<feature type="transmembrane region" description="Helical" evidence="1">
    <location>
        <begin position="176"/>
        <end position="197"/>
    </location>
</feature>
<keyword evidence="7" id="KW-1185">Reference proteome</keyword>
<feature type="transmembrane region" description="Helical" evidence="1">
    <location>
        <begin position="143"/>
        <end position="164"/>
    </location>
</feature>
<dbReference type="CDD" id="cd01949">
    <property type="entry name" value="GGDEF"/>
    <property type="match status" value="1"/>
</dbReference>
<dbReference type="PROSITE" id="PS50924">
    <property type="entry name" value="MHYT"/>
    <property type="match status" value="1"/>
</dbReference>
<feature type="transmembrane region" description="Helical" evidence="1">
    <location>
        <begin position="49"/>
        <end position="73"/>
    </location>
</feature>
<comment type="caution">
    <text evidence="6">The sequence shown here is derived from an EMBL/GenBank/DDBJ whole genome shotgun (WGS) entry which is preliminary data.</text>
</comment>
<dbReference type="Gene3D" id="3.30.70.270">
    <property type="match status" value="1"/>
</dbReference>
<dbReference type="Pfam" id="PF00563">
    <property type="entry name" value="EAL"/>
    <property type="match status" value="1"/>
</dbReference>
<dbReference type="InterPro" id="IPR052155">
    <property type="entry name" value="Biofilm_reg_signaling"/>
</dbReference>
<dbReference type="SMART" id="SM00267">
    <property type="entry name" value="GGDEF"/>
    <property type="match status" value="1"/>
</dbReference>
<feature type="transmembrane region" description="Helical" evidence="1">
    <location>
        <begin position="79"/>
        <end position="99"/>
    </location>
</feature>
<evidence type="ECO:0000259" key="4">
    <source>
        <dbReference type="PROSITE" id="PS50887"/>
    </source>
</evidence>
<dbReference type="InterPro" id="IPR029787">
    <property type="entry name" value="Nucleotide_cyclase"/>
</dbReference>
<dbReference type="Pfam" id="PF00990">
    <property type="entry name" value="GGDEF"/>
    <property type="match status" value="1"/>
</dbReference>
<dbReference type="Pfam" id="PF03707">
    <property type="entry name" value="MHYT"/>
    <property type="match status" value="1"/>
</dbReference>
<dbReference type="InterPro" id="IPR043128">
    <property type="entry name" value="Rev_trsase/Diguanyl_cyclase"/>
</dbReference>
<dbReference type="NCBIfam" id="TIGR00254">
    <property type="entry name" value="GGDEF"/>
    <property type="match status" value="1"/>
</dbReference>
<keyword evidence="1" id="KW-1133">Transmembrane helix</keyword>
<dbReference type="PANTHER" id="PTHR44757:SF2">
    <property type="entry name" value="BIOFILM ARCHITECTURE MAINTENANCE PROTEIN MBAA"/>
    <property type="match status" value="1"/>
</dbReference>
<evidence type="ECO:0000313" key="7">
    <source>
        <dbReference type="Proteomes" id="UP000265431"/>
    </source>
</evidence>
<dbReference type="Gene3D" id="3.20.20.450">
    <property type="entry name" value="EAL domain"/>
    <property type="match status" value="1"/>
</dbReference>
<keyword evidence="1" id="KW-0812">Transmembrane</keyword>
<evidence type="ECO:0000259" key="3">
    <source>
        <dbReference type="PROSITE" id="PS50883"/>
    </source>
</evidence>
<feature type="domain" description="GGDEF" evidence="4">
    <location>
        <begin position="395"/>
        <end position="528"/>
    </location>
</feature>
<feature type="domain" description="PAS" evidence="2">
    <location>
        <begin position="249"/>
        <end position="297"/>
    </location>
</feature>
<dbReference type="InterPro" id="IPR035965">
    <property type="entry name" value="PAS-like_dom_sf"/>
</dbReference>
<dbReference type="PROSITE" id="PS50883">
    <property type="entry name" value="EAL"/>
    <property type="match status" value="1"/>
</dbReference>
<sequence>MYRVLSCLQDDHALFYVAMAVFVCTLAAVCSLIVFHRGMESEKESTRRLWAAASGVVTGLGVWGTHFVAMLGYRPGFEIAFDGVVTVVSALVAVSGFVATSQLLITSLGPVRRALSGFMATATLTIMHFYGQSSLKASALFEYDAAFVGGAVALCGLFFSIAYSVGISEHKKWRNVLGVVSTLLAVASVHFVGMAGMTVFPIRGVEEISWSLAPGELALAIVFGVVAILIFAMMAAGFDRTISGLRNRESRRISMLANSASEGILIANANGQIVEVNRAAENMLGADRSYLIGSDVLPILNMTSLSTSADSYRETEIVSADGVSIPVEVRMRKLDSDSEANGTGATICSIRDLRERLRREAEIRELAFNDQLSGLANRESFQRELLASLTRGGEEHTAVILFDLDEFKDVNDQFGHGAGDTVIIETANRLRALAPKGGLAARLGGDEFALLTGPDLPADRIFDFASECVRALSLPIQHDEISIRCGASAGASRITELTEDPGELLKTADRALYAAKSDGRGRARIYDNELHEHFEARRDVEIALSRAVENGEFVLHYQPKVCAQTRKVLSYEALIRWERPGHGLVMPNDFIEIAEQSMVVTDIGRWCIQEACAAASRWESHVGVSVNLSARQFLDPKLYGDVREALRRSGLEPHRLELEITETAIIHNVQVAANLLEKFKKLGVQIALDDFGTGYSSMRFVQQLPFDRIKIDKSFVLAMDTDPKSFAIVDAILRLGHSLSIPVVAEGVETEAQALRLLEANCHEFQGFLISRPFPMPISVEEIITDKTRGAA</sequence>
<evidence type="ECO:0000256" key="1">
    <source>
        <dbReference type="PROSITE-ProRule" id="PRU00244"/>
    </source>
</evidence>
<dbReference type="Proteomes" id="UP000265431">
    <property type="component" value="Unassembled WGS sequence"/>
</dbReference>
<dbReference type="InterPro" id="IPR000014">
    <property type="entry name" value="PAS"/>
</dbReference>
<dbReference type="PROSITE" id="PS50887">
    <property type="entry name" value="GGDEF"/>
    <property type="match status" value="1"/>
</dbReference>
<dbReference type="SUPFAM" id="SSF55073">
    <property type="entry name" value="Nucleotide cyclase"/>
    <property type="match status" value="1"/>
</dbReference>
<organism evidence="6 7">
    <name type="scientific">Henriciella barbarensis</name>
    <dbReference type="NCBI Taxonomy" id="86342"/>
    <lineage>
        <taxon>Bacteria</taxon>
        <taxon>Pseudomonadati</taxon>
        <taxon>Pseudomonadota</taxon>
        <taxon>Alphaproteobacteria</taxon>
        <taxon>Hyphomonadales</taxon>
        <taxon>Hyphomonadaceae</taxon>
        <taxon>Henriciella</taxon>
    </lineage>
</organism>
<dbReference type="PANTHER" id="PTHR44757">
    <property type="entry name" value="DIGUANYLATE CYCLASE DGCP"/>
    <property type="match status" value="1"/>
</dbReference>
<proteinExistence type="predicted"/>
<dbReference type="SMART" id="SM00091">
    <property type="entry name" value="PAS"/>
    <property type="match status" value="1"/>
</dbReference>
<dbReference type="NCBIfam" id="TIGR00229">
    <property type="entry name" value="sensory_box"/>
    <property type="match status" value="1"/>
</dbReference>
<dbReference type="PROSITE" id="PS50112">
    <property type="entry name" value="PAS"/>
    <property type="match status" value="1"/>
</dbReference>
<dbReference type="InterPro" id="IPR001633">
    <property type="entry name" value="EAL_dom"/>
</dbReference>
<dbReference type="CDD" id="cd01948">
    <property type="entry name" value="EAL"/>
    <property type="match status" value="1"/>
</dbReference>
<dbReference type="OrthoDB" id="7279500at2"/>
<dbReference type="Pfam" id="PF13188">
    <property type="entry name" value="PAS_8"/>
    <property type="match status" value="1"/>
</dbReference>
<dbReference type="EMBL" id="QWGB01000005">
    <property type="protein sequence ID" value="RIJ23742.1"/>
    <property type="molecule type" value="Genomic_DNA"/>
</dbReference>
<accession>A0A399R1X1</accession>
<dbReference type="GO" id="GO:0016020">
    <property type="term" value="C:membrane"/>
    <property type="evidence" value="ECO:0007669"/>
    <property type="project" value="UniProtKB-UniRule"/>
</dbReference>
<feature type="transmembrane region" description="Helical" evidence="1">
    <location>
        <begin position="111"/>
        <end position="131"/>
    </location>
</feature>
<dbReference type="InterPro" id="IPR035919">
    <property type="entry name" value="EAL_sf"/>
</dbReference>
<evidence type="ECO:0000313" key="6">
    <source>
        <dbReference type="EMBL" id="RIJ23742.1"/>
    </source>
</evidence>